<evidence type="ECO:0000256" key="5">
    <source>
        <dbReference type="PROSITE-ProRule" id="PRU01091"/>
    </source>
</evidence>
<dbReference type="Gene3D" id="1.10.10.10">
    <property type="entry name" value="Winged helix-like DNA-binding domain superfamily/Winged helix DNA-binding domain"/>
    <property type="match status" value="1"/>
</dbReference>
<dbReference type="Gene3D" id="1.25.40.10">
    <property type="entry name" value="Tetratricopeptide repeat domain"/>
    <property type="match status" value="1"/>
</dbReference>
<organism evidence="8 9">
    <name type="scientific">Mumia zhuanghuii</name>
    <dbReference type="NCBI Taxonomy" id="2585211"/>
    <lineage>
        <taxon>Bacteria</taxon>
        <taxon>Bacillati</taxon>
        <taxon>Actinomycetota</taxon>
        <taxon>Actinomycetes</taxon>
        <taxon>Propionibacteriales</taxon>
        <taxon>Nocardioidaceae</taxon>
        <taxon>Mumia</taxon>
    </lineage>
</organism>
<dbReference type="Gene3D" id="3.40.50.300">
    <property type="entry name" value="P-loop containing nucleotide triphosphate hydrolases"/>
    <property type="match status" value="1"/>
</dbReference>
<dbReference type="GO" id="GO:0003677">
    <property type="term" value="F:DNA binding"/>
    <property type="evidence" value="ECO:0007669"/>
    <property type="project" value="UniProtKB-UniRule"/>
</dbReference>
<dbReference type="Pfam" id="PF00486">
    <property type="entry name" value="Trans_reg_C"/>
    <property type="match status" value="1"/>
</dbReference>
<dbReference type="PANTHER" id="PTHR35807">
    <property type="entry name" value="TRANSCRIPTIONAL REGULATOR REDD-RELATED"/>
    <property type="match status" value="1"/>
</dbReference>
<dbReference type="OrthoDB" id="134712at2"/>
<dbReference type="Pfam" id="PF03704">
    <property type="entry name" value="BTAD"/>
    <property type="match status" value="1"/>
</dbReference>
<dbReference type="SUPFAM" id="SSF52540">
    <property type="entry name" value="P-loop containing nucleoside triphosphate hydrolases"/>
    <property type="match status" value="1"/>
</dbReference>
<evidence type="ECO:0000256" key="6">
    <source>
        <dbReference type="SAM" id="MobiDB-lite"/>
    </source>
</evidence>
<evidence type="ECO:0000259" key="7">
    <source>
        <dbReference type="PROSITE" id="PS51755"/>
    </source>
</evidence>
<dbReference type="CDD" id="cd15831">
    <property type="entry name" value="BTAD"/>
    <property type="match status" value="1"/>
</dbReference>
<dbReference type="SUPFAM" id="SSF46894">
    <property type="entry name" value="C-terminal effector domain of the bipartite response regulators"/>
    <property type="match status" value="1"/>
</dbReference>
<dbReference type="InterPro" id="IPR041664">
    <property type="entry name" value="AAA_16"/>
</dbReference>
<dbReference type="InterPro" id="IPR016032">
    <property type="entry name" value="Sig_transdc_resp-reg_C-effctor"/>
</dbReference>
<protein>
    <recommendedName>
        <fullName evidence="7">OmpR/PhoB-type domain-containing protein</fullName>
    </recommendedName>
</protein>
<dbReference type="Pfam" id="PF13191">
    <property type="entry name" value="AAA_16"/>
    <property type="match status" value="1"/>
</dbReference>
<keyword evidence="2" id="KW-0805">Transcription regulation</keyword>
<evidence type="ECO:0000313" key="9">
    <source>
        <dbReference type="Proteomes" id="UP000306740"/>
    </source>
</evidence>
<dbReference type="PANTHER" id="PTHR35807:SF1">
    <property type="entry name" value="TRANSCRIPTIONAL REGULATOR REDD"/>
    <property type="match status" value="1"/>
</dbReference>
<evidence type="ECO:0000313" key="8">
    <source>
        <dbReference type="EMBL" id="TNC47963.1"/>
    </source>
</evidence>
<keyword evidence="4" id="KW-0804">Transcription</keyword>
<dbReference type="SMART" id="SM00862">
    <property type="entry name" value="Trans_reg_C"/>
    <property type="match status" value="1"/>
</dbReference>
<proteinExistence type="inferred from homology"/>
<dbReference type="EMBL" id="VDFR01000040">
    <property type="protein sequence ID" value="TNC47963.1"/>
    <property type="molecule type" value="Genomic_DNA"/>
</dbReference>
<sequence>MWLAVLGPVEMHREQASPPVALGTRKHRVLLAALALGAGNVQSVDTLIDYLWGDRPPAGAHGTLQAYVSGLRRALATVVPEGAEPPLRTTSGGYVLDTSALTIDAGVASALMHEVHRRLGPLVRHAIPGPGVVAADVLDQAAHDLDTATGLWRGRPYDELGEHPQAVAERARLDELRLVACEDRAAVRLAQGEHATVAAELESLTTQHPLRERLWTLRAVALARSGRQADALQAVRVLSSTLDDELGIQPGSAVQEVQAAILRQDAAITWTEAMPSSRAATATATATVAAATTPSSPRDPQPRLPQLPAWPMVGRDRELALLLERLEAAEGGHPQFACLVGEPGIGKSRLVAEVLARARERGARVLVGRCSQDSGAPPLWPWEAVLEGLGGAVPTAVGGDPESERFAAWERICRQVLDAADEQPLVVALDDLQWADPSSLGVLRHLCAVADEGRLLLIVTMRTHAERDGAVAETLEALARRHAASVALTGLTAEETGQVLAALSSQPVAAATAEAMRERTEGNPFFVVEYARLLGEAGADVALEPPTAVTDVVRRRLAAVPDSTLDVLRHAAVVGRRFDLATVVSSTGLSDLTVLDRLEPATAAGMLRDEGDDRFRFSHALVRDAVYATLSPSRRQRMHARIAEALGTDRRASRRIAEIARHWADAGEDHAAQAWTSAYRAALDAQRRHGHDEAAELLRLALTRIDLDPDATLSDRYELLLARADATRWAARWDDLTDAVEEAITVADEIGDPELLARAAVATTRGALWQSRTFGETKETVVGAQRRALDALPAGDSALRCTLLISLANELYYTATESECQLLVSEGLEMARRLGDDALLMEMCSAAFLAVWHPWTAVQRLELADEAVAIAQRLRDARGEAMARAQRAAVHGELGHVEDLERDLAEAGRLAEELQLTYARWFLDCMRLPWLAMRGDHEEARATLDGLMTLIDTIAVPHKHDAVGGLMLVLAIWGGFDDREDGILDQLVAAARVPIHMAATGFLVRLGRVDAARELFETSRPTLDDESWIAPLIWGFGAEVALALGERDLAAAAYGRLAPLRGGVLSAGSTIAMGPVDAFLALAAAANDNAALATLHADDAVRLMQAWQIPLAEQWFLRQRDLHGF</sequence>
<comment type="similarity">
    <text evidence="1">Belongs to the AfsR/DnrI/RedD regulatory family.</text>
</comment>
<dbReference type="SMART" id="SM01043">
    <property type="entry name" value="BTAD"/>
    <property type="match status" value="1"/>
</dbReference>
<dbReference type="AlphaFoldDB" id="A0A5C4MTH4"/>
<dbReference type="Proteomes" id="UP000306740">
    <property type="component" value="Unassembled WGS sequence"/>
</dbReference>
<dbReference type="InterPro" id="IPR005158">
    <property type="entry name" value="BTAD"/>
</dbReference>
<dbReference type="PROSITE" id="PS51755">
    <property type="entry name" value="OMPR_PHOB"/>
    <property type="match status" value="1"/>
</dbReference>
<dbReference type="InterPro" id="IPR027417">
    <property type="entry name" value="P-loop_NTPase"/>
</dbReference>
<dbReference type="InterPro" id="IPR036388">
    <property type="entry name" value="WH-like_DNA-bd_sf"/>
</dbReference>
<evidence type="ECO:0000256" key="2">
    <source>
        <dbReference type="ARBA" id="ARBA00023015"/>
    </source>
</evidence>
<comment type="caution">
    <text evidence="8">The sequence shown here is derived from an EMBL/GenBank/DDBJ whole genome shotgun (WGS) entry which is preliminary data.</text>
</comment>
<evidence type="ECO:0000256" key="1">
    <source>
        <dbReference type="ARBA" id="ARBA00005820"/>
    </source>
</evidence>
<dbReference type="SUPFAM" id="SSF48452">
    <property type="entry name" value="TPR-like"/>
    <property type="match status" value="1"/>
</dbReference>
<feature type="compositionally biased region" description="Low complexity" evidence="6">
    <location>
        <begin position="279"/>
        <end position="296"/>
    </location>
</feature>
<feature type="region of interest" description="Disordered" evidence="6">
    <location>
        <begin position="279"/>
        <end position="309"/>
    </location>
</feature>
<dbReference type="InterPro" id="IPR011990">
    <property type="entry name" value="TPR-like_helical_dom_sf"/>
</dbReference>
<name>A0A5C4MTH4_9ACTN</name>
<reference evidence="8 9" key="1">
    <citation type="submission" date="2019-05" db="EMBL/GenBank/DDBJ databases">
        <title>Mumia sp. nov., isolated from the intestinal contents of plateau pika (Ochotona curzoniae) in the Qinghai-Tibet plateau of China.</title>
        <authorList>
            <person name="Tian Z."/>
        </authorList>
    </citation>
    <scope>NUCLEOTIDE SEQUENCE [LARGE SCALE GENOMIC DNA]</scope>
    <source>
        <strain evidence="9">527</strain>
    </source>
</reference>
<feature type="domain" description="OmpR/PhoB-type" evidence="7">
    <location>
        <begin position="1"/>
        <end position="98"/>
    </location>
</feature>
<evidence type="ECO:0000256" key="3">
    <source>
        <dbReference type="ARBA" id="ARBA00023125"/>
    </source>
</evidence>
<dbReference type="GO" id="GO:0000160">
    <property type="term" value="P:phosphorelay signal transduction system"/>
    <property type="evidence" value="ECO:0007669"/>
    <property type="project" value="InterPro"/>
</dbReference>
<evidence type="ECO:0000256" key="4">
    <source>
        <dbReference type="ARBA" id="ARBA00023163"/>
    </source>
</evidence>
<dbReference type="InterPro" id="IPR001867">
    <property type="entry name" value="OmpR/PhoB-type_DNA-bd"/>
</dbReference>
<accession>A0A5C4MTH4</accession>
<dbReference type="InterPro" id="IPR051677">
    <property type="entry name" value="AfsR-DnrI-RedD_regulator"/>
</dbReference>
<feature type="DNA-binding region" description="OmpR/PhoB-type" evidence="5">
    <location>
        <begin position="1"/>
        <end position="98"/>
    </location>
</feature>
<dbReference type="RefSeq" id="WP_139105704.1">
    <property type="nucleotide sequence ID" value="NZ_VDFR01000040.1"/>
</dbReference>
<gene>
    <name evidence="8" type="ORF">FHE65_08625</name>
</gene>
<dbReference type="GO" id="GO:0006355">
    <property type="term" value="P:regulation of DNA-templated transcription"/>
    <property type="evidence" value="ECO:0007669"/>
    <property type="project" value="InterPro"/>
</dbReference>
<keyword evidence="3 5" id="KW-0238">DNA-binding</keyword>